<reference evidence="2" key="1">
    <citation type="submission" date="2020-10" db="EMBL/GenBank/DDBJ databases">
        <authorList>
            <person name="Castelo-Branco R."/>
            <person name="Eusebio N."/>
            <person name="Adriana R."/>
            <person name="Vieira A."/>
            <person name="Brugerolle De Fraissinette N."/>
            <person name="Rezende De Castro R."/>
            <person name="Schneider M.P."/>
            <person name="Vasconcelos V."/>
            <person name="Leao P.N."/>
        </authorList>
    </citation>
    <scope>NUCLEOTIDE SEQUENCE</scope>
    <source>
        <strain evidence="2">LEGE 11479</strain>
    </source>
</reference>
<evidence type="ECO:0000313" key="2">
    <source>
        <dbReference type="EMBL" id="MBE9065239.1"/>
    </source>
</evidence>
<dbReference type="AlphaFoldDB" id="A0A928X0G0"/>
<dbReference type="EMBL" id="JADEXP010000003">
    <property type="protein sequence ID" value="MBE9065239.1"/>
    <property type="molecule type" value="Genomic_DNA"/>
</dbReference>
<keyword evidence="1" id="KW-0812">Transmembrane</keyword>
<feature type="transmembrane region" description="Helical" evidence="1">
    <location>
        <begin position="95"/>
        <end position="113"/>
    </location>
</feature>
<organism evidence="2 3">
    <name type="scientific">Leptolyngbya cf. ectocarpi LEGE 11479</name>
    <dbReference type="NCBI Taxonomy" id="1828722"/>
    <lineage>
        <taxon>Bacteria</taxon>
        <taxon>Bacillati</taxon>
        <taxon>Cyanobacteriota</taxon>
        <taxon>Cyanophyceae</taxon>
        <taxon>Leptolyngbyales</taxon>
        <taxon>Leptolyngbyaceae</taxon>
        <taxon>Leptolyngbya group</taxon>
        <taxon>Leptolyngbya</taxon>
    </lineage>
</organism>
<dbReference type="RefSeq" id="WP_193990008.1">
    <property type="nucleotide sequence ID" value="NZ_JADEXP010000003.1"/>
</dbReference>
<sequence>MPSCPQCHQTLSGDAITCSNCGLALKAHGHPGIDLHRAQGDTYLCESCTYHIDDSCTFPQRPQATTCTLYQDSAVAQEARLSASEIYTIPWWRKYSGWLALGGIVLISIALVIL</sequence>
<proteinExistence type="predicted"/>
<evidence type="ECO:0000313" key="3">
    <source>
        <dbReference type="Proteomes" id="UP000615026"/>
    </source>
</evidence>
<name>A0A928X0G0_LEPEC</name>
<accession>A0A928X0G0</accession>
<gene>
    <name evidence="2" type="ORF">IQ260_01050</name>
</gene>
<keyword evidence="1" id="KW-1133">Transmembrane helix</keyword>
<evidence type="ECO:0000256" key="1">
    <source>
        <dbReference type="SAM" id="Phobius"/>
    </source>
</evidence>
<comment type="caution">
    <text evidence="2">The sequence shown here is derived from an EMBL/GenBank/DDBJ whole genome shotgun (WGS) entry which is preliminary data.</text>
</comment>
<keyword evidence="1" id="KW-0472">Membrane</keyword>
<protein>
    <submittedName>
        <fullName evidence="2">Zinc ribbon domain-containing protein</fullName>
    </submittedName>
</protein>
<keyword evidence="3" id="KW-1185">Reference proteome</keyword>
<dbReference type="Proteomes" id="UP000615026">
    <property type="component" value="Unassembled WGS sequence"/>
</dbReference>